<evidence type="ECO:0000313" key="1">
    <source>
        <dbReference type="EMBL" id="KYD25991.1"/>
    </source>
</evidence>
<evidence type="ECO:0000313" key="2">
    <source>
        <dbReference type="Proteomes" id="UP000075324"/>
    </source>
</evidence>
<accession>A0A150MNF1</accession>
<dbReference type="EMBL" id="LQYW01000129">
    <property type="protein sequence ID" value="KYD25991.1"/>
    <property type="molecule type" value="Genomic_DNA"/>
</dbReference>
<dbReference type="PATRIC" id="fig|153151.4.peg.850"/>
<protein>
    <submittedName>
        <fullName evidence="1">Uncharacterized protein</fullName>
    </submittedName>
</protein>
<dbReference type="Proteomes" id="UP000075324">
    <property type="component" value="Unassembled WGS sequence"/>
</dbReference>
<gene>
    <name evidence="1" type="ORF">B4110_3795</name>
</gene>
<reference evidence="1 2" key="1">
    <citation type="submission" date="2016-01" db="EMBL/GenBank/DDBJ databases">
        <title>Draft Genome Sequences of Seven Thermophilic Sporeformers Isolated from Foods.</title>
        <authorList>
            <person name="Berendsen E.M."/>
            <person name="Wells-Bennik M.H."/>
            <person name="Krawcyk A.O."/>
            <person name="De Jong A."/>
            <person name="Holsappel S."/>
            <person name="Eijlander R.T."/>
            <person name="Kuipers O.P."/>
        </authorList>
    </citation>
    <scope>NUCLEOTIDE SEQUENCE [LARGE SCALE GENOMIC DNA]</scope>
    <source>
        <strain evidence="1 2">B4110</strain>
    </source>
</reference>
<comment type="caution">
    <text evidence="1">The sequence shown here is derived from an EMBL/GenBank/DDBJ whole genome shotgun (WGS) entry which is preliminary data.</text>
</comment>
<proteinExistence type="predicted"/>
<organism evidence="1 2">
    <name type="scientific">Parageobacillus toebii</name>
    <dbReference type="NCBI Taxonomy" id="153151"/>
    <lineage>
        <taxon>Bacteria</taxon>
        <taxon>Bacillati</taxon>
        <taxon>Bacillota</taxon>
        <taxon>Bacilli</taxon>
        <taxon>Bacillales</taxon>
        <taxon>Anoxybacillaceae</taxon>
        <taxon>Parageobacillus</taxon>
    </lineage>
</organism>
<sequence length="63" mass="7229">MKRTKDENAAAAALRFYLTYEELKLTGVVRLVKYKQCFYLTYEELKLVSGIVTVPTGAFLSYL</sequence>
<dbReference type="AlphaFoldDB" id="A0A150MNF1"/>
<name>A0A150MNF1_9BACL</name>